<proteinExistence type="predicted"/>
<evidence type="ECO:0000259" key="2">
    <source>
        <dbReference type="Pfam" id="PF20254"/>
    </source>
</evidence>
<dbReference type="Pfam" id="PF20254">
    <property type="entry name" value="DMFA2_C"/>
    <property type="match status" value="1"/>
</dbReference>
<comment type="caution">
    <text evidence="3">The sequence shown here is derived from an EMBL/GenBank/DDBJ whole genome shotgun (WGS) entry which is preliminary data.</text>
</comment>
<feature type="compositionally biased region" description="Pro residues" evidence="1">
    <location>
        <begin position="51"/>
        <end position="60"/>
    </location>
</feature>
<keyword evidence="4" id="KW-1185">Reference proteome</keyword>
<feature type="region of interest" description="Disordered" evidence="1">
    <location>
        <begin position="47"/>
        <end position="66"/>
    </location>
</feature>
<name>A0ABV2ZFZ8_9ACTN</name>
<feature type="domain" description="N,N-dimethylformamidase beta subunit-like C-terminal" evidence="2">
    <location>
        <begin position="128"/>
        <end position="515"/>
    </location>
</feature>
<feature type="region of interest" description="Disordered" evidence="1">
    <location>
        <begin position="449"/>
        <end position="481"/>
    </location>
</feature>
<dbReference type="InterPro" id="IPR046540">
    <property type="entry name" value="DMFA2_C"/>
</dbReference>
<feature type="compositionally biased region" description="Basic and acidic residues" evidence="1">
    <location>
        <begin position="452"/>
        <end position="463"/>
    </location>
</feature>
<dbReference type="PROSITE" id="PS51318">
    <property type="entry name" value="TAT"/>
    <property type="match status" value="1"/>
</dbReference>
<feature type="region of interest" description="Disordered" evidence="1">
    <location>
        <begin position="72"/>
        <end position="91"/>
    </location>
</feature>
<sequence length="542" mass="58811">MSDVRKSVVSKAGKAGESGVSRRRAIGTLGAGAVTATGIGAAYAYREAPAGSPPSSPPPVRKATATGANPVASENAHAGTAGWNVPPEDRLSTKDRVGQIQGYASTTSVAPGEPITFHVSVRTPQPFRIAVYRLGHYDGAGGRLMTTGPKLTGSPQPTPVPHPGTGAIVCDWRPSWTHRVPTTWVSGVYMAVFQAEDGHRSCTPFVVREPNRAADLLVVLPFTTYQAYNQWPLDGRTGKNLYKGYARPGVVGNNAHRAFHVSFDRPYSDHGLPRWAELDLAFTRWVEADGHDVTYATSVDLHEGRIDPKRYTAMIFPGHDEYWSKPMRDTVEKAVDAGTHLAFLAANNIYFHVRLTDAPDGTPARTVACYKQTEDPAPDASGPTERWRDLKDEHGEKRGRAEQGLLGVQYNGILSEPAPLVVREPGHWFWAGTGLKDGEEIPGLVGGEADGYDDRMPSPEGADRTLLSESPYGDSFGKGGGRGRRVQNTSLCEHEDGTLVFVAGTFLWPLALQDPAHHDPRVERATRNLIDRMLSSRLQTEV</sequence>
<dbReference type="InterPro" id="IPR006311">
    <property type="entry name" value="TAT_signal"/>
</dbReference>
<gene>
    <name evidence="3" type="ORF">AB0E89_12810</name>
</gene>
<dbReference type="Proteomes" id="UP001550739">
    <property type="component" value="Unassembled WGS sequence"/>
</dbReference>
<feature type="region of interest" description="Disordered" evidence="1">
    <location>
        <begin position="1"/>
        <end position="31"/>
    </location>
</feature>
<protein>
    <submittedName>
        <fullName evidence="3">N,N-dimethylformamidase beta subunit family domain-containing protein</fullName>
    </submittedName>
</protein>
<evidence type="ECO:0000313" key="4">
    <source>
        <dbReference type="Proteomes" id="UP001550739"/>
    </source>
</evidence>
<reference evidence="3 4" key="1">
    <citation type="submission" date="2024-06" db="EMBL/GenBank/DDBJ databases">
        <title>The Natural Products Discovery Center: Release of the First 8490 Sequenced Strains for Exploring Actinobacteria Biosynthetic Diversity.</title>
        <authorList>
            <person name="Kalkreuter E."/>
            <person name="Kautsar S.A."/>
            <person name="Yang D."/>
            <person name="Bader C.D."/>
            <person name="Teijaro C.N."/>
            <person name="Fluegel L."/>
            <person name="Davis C.M."/>
            <person name="Simpson J.R."/>
            <person name="Lauterbach L."/>
            <person name="Steele A.D."/>
            <person name="Gui C."/>
            <person name="Meng S."/>
            <person name="Li G."/>
            <person name="Viehrig K."/>
            <person name="Ye F."/>
            <person name="Su P."/>
            <person name="Kiefer A.F."/>
            <person name="Nichols A."/>
            <person name="Cepeda A.J."/>
            <person name="Yan W."/>
            <person name="Fan B."/>
            <person name="Jiang Y."/>
            <person name="Adhikari A."/>
            <person name="Zheng C.-J."/>
            <person name="Schuster L."/>
            <person name="Cowan T.M."/>
            <person name="Smanski M.J."/>
            <person name="Chevrette M.G."/>
            <person name="De Carvalho L.P.S."/>
            <person name="Shen B."/>
        </authorList>
    </citation>
    <scope>NUCLEOTIDE SEQUENCE [LARGE SCALE GENOMIC DNA]</scope>
    <source>
        <strain evidence="3 4">NPDC033843</strain>
    </source>
</reference>
<dbReference type="RefSeq" id="WP_361702189.1">
    <property type="nucleotide sequence ID" value="NZ_JBEZVE010000006.1"/>
</dbReference>
<evidence type="ECO:0000256" key="1">
    <source>
        <dbReference type="SAM" id="MobiDB-lite"/>
    </source>
</evidence>
<dbReference type="EMBL" id="JBEZVE010000006">
    <property type="protein sequence ID" value="MEU3781445.1"/>
    <property type="molecule type" value="Genomic_DNA"/>
</dbReference>
<accession>A0ABV2ZFZ8</accession>
<organism evidence="3 4">
    <name type="scientific">Streptomyces sp. 900129855</name>
    <dbReference type="NCBI Taxonomy" id="3155129"/>
    <lineage>
        <taxon>Bacteria</taxon>
        <taxon>Bacillati</taxon>
        <taxon>Actinomycetota</taxon>
        <taxon>Actinomycetes</taxon>
        <taxon>Kitasatosporales</taxon>
        <taxon>Streptomycetaceae</taxon>
        <taxon>Streptomyces</taxon>
    </lineage>
</organism>
<evidence type="ECO:0000313" key="3">
    <source>
        <dbReference type="EMBL" id="MEU3781445.1"/>
    </source>
</evidence>